<dbReference type="EMBL" id="JOKG01000003">
    <property type="protein sequence ID" value="KEQ13328.1"/>
    <property type="molecule type" value="Genomic_DNA"/>
</dbReference>
<proteinExistence type="predicted"/>
<dbReference type="Gene3D" id="1.25.40.10">
    <property type="entry name" value="Tetratricopeptide repeat domain"/>
    <property type="match status" value="1"/>
</dbReference>
<reference evidence="1 2" key="1">
    <citation type="submission" date="2014-06" db="EMBL/GenBank/DDBJ databases">
        <title>Whole Genome Sequences of Three Symbiotic Endozoicomonas Bacteria.</title>
        <authorList>
            <person name="Neave M.J."/>
            <person name="Apprill A."/>
            <person name="Voolstra C.R."/>
        </authorList>
    </citation>
    <scope>NUCLEOTIDE SEQUENCE [LARGE SCALE GENOMIC DNA]</scope>
    <source>
        <strain evidence="1 2">LMG 24815</strain>
    </source>
</reference>
<dbReference type="InterPro" id="IPR011990">
    <property type="entry name" value="TPR-like_helical_dom_sf"/>
</dbReference>
<name>A0A081N4F5_9GAMM</name>
<accession>A0A081N4F5</accession>
<evidence type="ECO:0008006" key="3">
    <source>
        <dbReference type="Google" id="ProtNLM"/>
    </source>
</evidence>
<evidence type="ECO:0000313" key="2">
    <source>
        <dbReference type="Proteomes" id="UP000028006"/>
    </source>
</evidence>
<gene>
    <name evidence="1" type="ORF">GZ77_12950</name>
</gene>
<evidence type="ECO:0000313" key="1">
    <source>
        <dbReference type="EMBL" id="KEQ13328.1"/>
    </source>
</evidence>
<organism evidence="1 2">
    <name type="scientific">Endozoicomonas montiporae</name>
    <dbReference type="NCBI Taxonomy" id="1027273"/>
    <lineage>
        <taxon>Bacteria</taxon>
        <taxon>Pseudomonadati</taxon>
        <taxon>Pseudomonadota</taxon>
        <taxon>Gammaproteobacteria</taxon>
        <taxon>Oceanospirillales</taxon>
        <taxon>Endozoicomonadaceae</taxon>
        <taxon>Endozoicomonas</taxon>
    </lineage>
</organism>
<dbReference type="AlphaFoldDB" id="A0A081N4F5"/>
<dbReference type="SUPFAM" id="SSF48452">
    <property type="entry name" value="TPR-like"/>
    <property type="match status" value="1"/>
</dbReference>
<dbReference type="RefSeq" id="WP_034876056.1">
    <property type="nucleotide sequence ID" value="NZ_JOKG01000003.1"/>
</dbReference>
<protein>
    <recommendedName>
        <fullName evidence="3">Tetratricopeptide repeat protein</fullName>
    </recommendedName>
</protein>
<comment type="caution">
    <text evidence="1">The sequence shown here is derived from an EMBL/GenBank/DDBJ whole genome shotgun (WGS) entry which is preliminary data.</text>
</comment>
<keyword evidence="2" id="KW-1185">Reference proteome</keyword>
<dbReference type="Pfam" id="PF14559">
    <property type="entry name" value="TPR_19"/>
    <property type="match status" value="1"/>
</dbReference>
<dbReference type="Proteomes" id="UP000028006">
    <property type="component" value="Unassembled WGS sequence"/>
</dbReference>
<sequence>MDKTLKEWLFAQAAYYLEYLQPRKSIALLEAMRQMEPENPDVHRMLSYAYLQTDQPAESIKAADTFLQYVKPGTDTRAIKWIKGRALLRKKKLRQATVR</sequence>